<keyword evidence="1" id="KW-0378">Hydrolase</keyword>
<dbReference type="PANTHER" id="PTHR48081">
    <property type="entry name" value="AB HYDROLASE SUPERFAMILY PROTEIN C4A8.06C"/>
    <property type="match status" value="1"/>
</dbReference>
<evidence type="ECO:0000259" key="3">
    <source>
        <dbReference type="Pfam" id="PF07859"/>
    </source>
</evidence>
<dbReference type="SUPFAM" id="SSF53474">
    <property type="entry name" value="alpha/beta-Hydrolases"/>
    <property type="match status" value="1"/>
</dbReference>
<gene>
    <name evidence="4" type="ORF">PRZ48_006660</name>
</gene>
<dbReference type="InterPro" id="IPR050300">
    <property type="entry name" value="GDXG_lipolytic_enzyme"/>
</dbReference>
<dbReference type="PANTHER" id="PTHR48081:SF8">
    <property type="entry name" value="ALPHA_BETA HYDROLASE FOLD-3 DOMAIN-CONTAINING PROTEIN-RELATED"/>
    <property type="match status" value="1"/>
</dbReference>
<dbReference type="InterPro" id="IPR013094">
    <property type="entry name" value="AB_hydrolase_3"/>
</dbReference>
<evidence type="ECO:0000256" key="1">
    <source>
        <dbReference type="ARBA" id="ARBA00022801"/>
    </source>
</evidence>
<dbReference type="Pfam" id="PF07859">
    <property type="entry name" value="Abhydrolase_3"/>
    <property type="match status" value="1"/>
</dbReference>
<accession>A0ABR0EP04</accession>
<proteinExistence type="predicted"/>
<evidence type="ECO:0000313" key="4">
    <source>
        <dbReference type="EMBL" id="KAK4503232.1"/>
    </source>
</evidence>
<reference evidence="4 5" key="1">
    <citation type="journal article" date="2023" name="G3 (Bethesda)">
        <title>A chromosome-level genome assembly of Zasmidium syzygii isolated from banana leaves.</title>
        <authorList>
            <person name="van Westerhoven A.C."/>
            <person name="Mehrabi R."/>
            <person name="Talebi R."/>
            <person name="Steentjes M.B.F."/>
            <person name="Corcolon B."/>
            <person name="Chong P.A."/>
            <person name="Kema G.H.J."/>
            <person name="Seidl M.F."/>
        </authorList>
    </citation>
    <scope>NUCLEOTIDE SEQUENCE [LARGE SCALE GENOMIC DNA]</scope>
    <source>
        <strain evidence="4 5">P124</strain>
    </source>
</reference>
<feature type="region of interest" description="Disordered" evidence="2">
    <location>
        <begin position="25"/>
        <end position="46"/>
    </location>
</feature>
<dbReference type="EMBL" id="JAXOVC010000004">
    <property type="protein sequence ID" value="KAK4503232.1"/>
    <property type="molecule type" value="Genomic_DNA"/>
</dbReference>
<evidence type="ECO:0000256" key="2">
    <source>
        <dbReference type="SAM" id="MobiDB-lite"/>
    </source>
</evidence>
<evidence type="ECO:0000313" key="5">
    <source>
        <dbReference type="Proteomes" id="UP001305779"/>
    </source>
</evidence>
<organism evidence="4 5">
    <name type="scientific">Zasmidium cellare</name>
    <name type="common">Wine cellar mold</name>
    <name type="synonym">Racodium cellare</name>
    <dbReference type="NCBI Taxonomy" id="395010"/>
    <lineage>
        <taxon>Eukaryota</taxon>
        <taxon>Fungi</taxon>
        <taxon>Dikarya</taxon>
        <taxon>Ascomycota</taxon>
        <taxon>Pezizomycotina</taxon>
        <taxon>Dothideomycetes</taxon>
        <taxon>Dothideomycetidae</taxon>
        <taxon>Mycosphaerellales</taxon>
        <taxon>Mycosphaerellaceae</taxon>
        <taxon>Zasmidium</taxon>
    </lineage>
</organism>
<comment type="caution">
    <text evidence="4">The sequence shown here is derived from an EMBL/GenBank/DDBJ whole genome shotgun (WGS) entry which is preliminary data.</text>
</comment>
<feature type="compositionally biased region" description="Basic and acidic residues" evidence="2">
    <location>
        <begin position="28"/>
        <end position="46"/>
    </location>
</feature>
<dbReference type="Proteomes" id="UP001305779">
    <property type="component" value="Unassembled WGS sequence"/>
</dbReference>
<name>A0ABR0EP04_ZASCE</name>
<sequence length="351" mass="38739">MADFSEYGHLTQQFLELQKTLPTSLKPGLEDAKKSTNDGREKASREEMQTLASQVVLQDYHIPTRDNVALEARTCRAKSMPAESQAPLYIHLHGGGFFFGTLDSEHANCSRVAIGAPVVVLNVNYRHTPEIAYPTPFNDAEDAFEWAYAHFEALGFDRKRIIVGGISAGSWILSSLVQGKETRRTPSSNSIIGQILMAPPTIHYDHYDSHIHRLANPEVSSYVQNKDAPTLSKAAIDRYNNLLFPSGASDDRRTNPGNATAEEAKGLPPAVFGICGADPLRDEGLMYAQLLASSGVPTNVHVYKGLPHGFRRRFGARLQEACDAWDATITEGIRWILSEPEATEEIQIKVH</sequence>
<dbReference type="InterPro" id="IPR029058">
    <property type="entry name" value="AB_hydrolase_fold"/>
</dbReference>
<dbReference type="Gene3D" id="3.40.50.1820">
    <property type="entry name" value="alpha/beta hydrolase"/>
    <property type="match status" value="1"/>
</dbReference>
<feature type="domain" description="Alpha/beta hydrolase fold-3" evidence="3">
    <location>
        <begin position="90"/>
        <end position="310"/>
    </location>
</feature>
<keyword evidence="5" id="KW-1185">Reference proteome</keyword>
<protein>
    <recommendedName>
        <fullName evidence="3">Alpha/beta hydrolase fold-3 domain-containing protein</fullName>
    </recommendedName>
</protein>